<name>A0A810KYJ7_9ACTN</name>
<keyword evidence="2" id="KW-1185">Reference proteome</keyword>
<protein>
    <submittedName>
        <fullName evidence="1">Uncharacterized protein</fullName>
    </submittedName>
</protein>
<dbReference type="EMBL" id="AP023354">
    <property type="protein sequence ID" value="BCJ27098.1"/>
    <property type="molecule type" value="Genomic_DNA"/>
</dbReference>
<dbReference type="Proteomes" id="UP000680750">
    <property type="component" value="Chromosome"/>
</dbReference>
<sequence>MNDDPLLWLFRLRAKNRGLAVTVVSADELEIVGASSGTPWTIHLDNLRRRTEQAPRDQWRVLIDDFLDQLGDADQDQTGESLDEVRAQLRVRIYPVEREIPDELVPVRRPVAPGIEECLVIDRPTAVMTPSADRVADWPLGPDELLDLGRANVRAGQALELVQREVMDGADIAVLAGDEDYASGHLFWLDRYPVVGPYGALLAVPAEGAIYVHPLTDGTVYAAGEVLAGAALDKYAKAERPIAAALYHWHDGAVDLAADLRTTADEVSIVLTPEFQALMEHLGRG</sequence>
<accession>A0A810KYJ7</accession>
<organism evidence="1 2">
    <name type="scientific">Actinocatenispora sera</name>
    <dbReference type="NCBI Taxonomy" id="390989"/>
    <lineage>
        <taxon>Bacteria</taxon>
        <taxon>Bacillati</taxon>
        <taxon>Actinomycetota</taxon>
        <taxon>Actinomycetes</taxon>
        <taxon>Micromonosporales</taxon>
        <taxon>Micromonosporaceae</taxon>
        <taxon>Actinocatenispora</taxon>
    </lineage>
</organism>
<dbReference type="KEGG" id="aser:Asera_12060"/>
<evidence type="ECO:0000313" key="1">
    <source>
        <dbReference type="EMBL" id="BCJ27098.1"/>
    </source>
</evidence>
<proteinExistence type="predicted"/>
<dbReference type="AlphaFoldDB" id="A0A810KYJ7"/>
<gene>
    <name evidence="1" type="ORF">Asera_12060</name>
</gene>
<reference evidence="1" key="1">
    <citation type="submission" date="2020-08" db="EMBL/GenBank/DDBJ databases">
        <title>Whole genome shotgun sequence of Actinocatenispora sera NBRC 101916.</title>
        <authorList>
            <person name="Komaki H."/>
            <person name="Tamura T."/>
        </authorList>
    </citation>
    <scope>NUCLEOTIDE SEQUENCE</scope>
    <source>
        <strain evidence="1">NBRC 101916</strain>
    </source>
</reference>
<evidence type="ECO:0000313" key="2">
    <source>
        <dbReference type="Proteomes" id="UP000680750"/>
    </source>
</evidence>